<dbReference type="SUPFAM" id="SSF48371">
    <property type="entry name" value="ARM repeat"/>
    <property type="match status" value="1"/>
</dbReference>
<protein>
    <recommendedName>
        <fullName evidence="1">DUF3730 domain-containing protein</fullName>
    </recommendedName>
</protein>
<gene>
    <name evidence="2" type="ORF">ZIOFF_010234</name>
</gene>
<dbReference type="PANTHER" id="PTHR16212">
    <property type="entry name" value="FOCADHESIN FAMILY MEMBER"/>
    <property type="match status" value="1"/>
</dbReference>
<proteinExistence type="predicted"/>
<dbReference type="GO" id="GO:0060147">
    <property type="term" value="P:regulation of post-transcriptional gene silencing"/>
    <property type="evidence" value="ECO:0007669"/>
    <property type="project" value="InterPro"/>
</dbReference>
<dbReference type="Pfam" id="PF12530">
    <property type="entry name" value="DUF3730"/>
    <property type="match status" value="2"/>
</dbReference>
<evidence type="ECO:0000259" key="1">
    <source>
        <dbReference type="Pfam" id="PF12530"/>
    </source>
</evidence>
<dbReference type="InterPro" id="IPR045163">
    <property type="entry name" value="Focadhesin/RST1"/>
</dbReference>
<dbReference type="InterPro" id="IPR016024">
    <property type="entry name" value="ARM-type_fold"/>
</dbReference>
<dbReference type="Proteomes" id="UP000734854">
    <property type="component" value="Unassembled WGS sequence"/>
</dbReference>
<organism evidence="2 3">
    <name type="scientific">Zingiber officinale</name>
    <name type="common">Ginger</name>
    <name type="synonym">Amomum zingiber</name>
    <dbReference type="NCBI Taxonomy" id="94328"/>
    <lineage>
        <taxon>Eukaryota</taxon>
        <taxon>Viridiplantae</taxon>
        <taxon>Streptophyta</taxon>
        <taxon>Embryophyta</taxon>
        <taxon>Tracheophyta</taxon>
        <taxon>Spermatophyta</taxon>
        <taxon>Magnoliopsida</taxon>
        <taxon>Liliopsida</taxon>
        <taxon>Zingiberales</taxon>
        <taxon>Zingiberaceae</taxon>
        <taxon>Zingiber</taxon>
    </lineage>
</organism>
<name>A0A8J5HII4_ZINOF</name>
<comment type="caution">
    <text evidence="2">The sequence shown here is derived from an EMBL/GenBank/DDBJ whole genome shotgun (WGS) entry which is preliminary data.</text>
</comment>
<dbReference type="InterPro" id="IPR022542">
    <property type="entry name" value="FOCAD/RST1_DUF3730"/>
</dbReference>
<reference evidence="2 3" key="1">
    <citation type="submission" date="2020-08" db="EMBL/GenBank/DDBJ databases">
        <title>Plant Genome Project.</title>
        <authorList>
            <person name="Zhang R.-G."/>
        </authorList>
    </citation>
    <scope>NUCLEOTIDE SEQUENCE [LARGE SCALE GENOMIC DNA]</scope>
    <source>
        <tissue evidence="2">Rhizome</tissue>
    </source>
</reference>
<sequence length="1963" mass="218939">MESSAVGASYGQLLEKTRLPAPSFQRLAVTTLFRKLRSPSPPLGLDSAPAARDALATCLASPAAPVADQAVRELCLLVKDGLLTASQGLIELHAALEGCPPVFVPLFVKGIGFLVRFASSSDLSWGRRFDPVELHPFVKASEAFLTYTSVVLLCRVEVHQELINQVLLYIVQSKSLGMATVVVFLRPFLLFSILHTSSTASSFTRDLISSIVSILCSFPSESIAILKLLVGCLKYFPHTNDEESKCLLVSAEYLVDALVVIMRQMSCSMINSDATICCNNLLENLLSLCILPGKPWGGTETILELSKRLLAAQRELGLPFLSEHAMVTVFVSIVLSKVEFEHEHLSALKLLTYLYNWKNESENNNKRTFCYYGEELLYIFPLINLLSSPSRSVKTLASQLLSRATRIVLDLAVDLGSVQIPPAQTSMGLGSVLLRLWHHLWFQEQFCSPCSFLIGDGGNFHSGHKLNCREKMYWTFQLKEYLSTVANQNFGSIPQLPESFFRGSTSLLSSMASILLFHPRFRVSAVDSLAAISSLDHKLGIPFLLTVLFHSNMICRNDCNSPELFVNQTFGNASITCHAFYYGSTYFTNLVANASCTFKAVQYYMEQVFAFFVKCGLSTIWPLELCSHLCTPFLPAYMPFLLMKPQENIQICRTPKPLRGAILFEELTTQGLLEPKAFSHFTSQREICISLAASVRDVCSHNPDRGVDLILSISSLIENPDSVVHALGLESLAYLCDADVIDFYTAWDVVSDQLLDYSRSPIVAHSLCILLRWGAMDAEVYSKASKSIINILWEIGTSRRENYESPWVKAQEAAFESLSHYEVRNVQEAIPEFKRKNLELLVSENNVKLLNAMEKLEVKILEFEHINRRRALKQKRVAVHKVEKLLDVFPQAIFLQGKLEAAELPGAALSTLDLRKVHVAYERALVEIAESLHVSRNIFIALLALQSWKPFMHNWLEAMVTLHDAKSSSPFYNSSKIANDILKTLCKVGAEGIPRISSNIAFAIAALCMVLHSSAHMVVSSASEFLLRWLFEYEHEQRQWSAAISLGLIFTRFDATDRKQRFEVANGLLKGFAQWPNLNLSAQEIVVVVPAVPRVKSESLVSREQWWKLLEAELSRVLLAISFGSRRCQRSTLEVDMSKVLCNSKSYLVKGACGLGLGFACQNLLNRNTIEDNADLNSETQPSGYTEASLAQSVFSTLSLRISELCPSAMDSLKNLNGNLHHLMSSNSLPGAYCNIEEDAWSIVGLVLGLGYSVVALYHFGLCDAVLNIKDLLFSWISYDFSGHSLSVSDESDIPLCMGSCIALPFVAAFCQRHELAKIDFDLLYGRYCLLISQLLNLKKSGAVYQNFLMASCIGAGSFLSCILDIGVHTVKIDDVKHLMEILRSTYNLSYPPACFGGMLGVVNALGAGAGDVLHMYPLATISQLNYDQESMFVSGPVLSSPACEILATSMVQEIFLIAKDSRDLQIKKYAAWALSLLRCRLRSSELPNLSCSQNISTSSNSQTFEEESLVWRLCMWLRDINKIKEEGEVVDANTIASVLRCLCKAPRLPALDWGVFIRRCMQYDLNMTSEMQMPHAIQCLRIECLNLSLAHASHVSPFLHLVDELSDSSRFGRLELNLQTFLLEHVSNICKIFSSQRLEKLFSDLAEYFSSSSSSYLTCKPEEKKLLRVSFWKGLHQCLVEAPKEFIIQANAEKCMVCLFHLLPTLIYDGLSKEYTESKEEWSVATSCFSEAPKEWLVDMLQVPVLHQLHGEHNSFIAKIISTKAKLIGRCFPVSELSELKFQILNGKTEGAWWNMLVEVAKALSVAEGRVKRQWLLDAFEICCVSEYPSTALRFVGLISSICCTYMPLLIIDPTAVLSDLPVTLPSLLSDSSWSSITAPVADKLWISTERICVWAEHIGDSGGVLAQKNHIDASEINSSVLLSRIMFETCLALKEFLPFEKQLKLVNLEVVELQDGDHQCK</sequence>
<accession>A0A8J5HII4</accession>
<evidence type="ECO:0000313" key="2">
    <source>
        <dbReference type="EMBL" id="KAG6528086.1"/>
    </source>
</evidence>
<feature type="domain" description="DUF3730" evidence="1">
    <location>
        <begin position="670"/>
        <end position="818"/>
    </location>
</feature>
<dbReference type="PANTHER" id="PTHR16212:SF4">
    <property type="entry name" value="FOCADHESIN"/>
    <property type="match status" value="1"/>
</dbReference>
<keyword evidence="3" id="KW-1185">Reference proteome</keyword>
<feature type="domain" description="DUF3730" evidence="1">
    <location>
        <begin position="89"/>
        <end position="376"/>
    </location>
</feature>
<evidence type="ECO:0000313" key="3">
    <source>
        <dbReference type="Proteomes" id="UP000734854"/>
    </source>
</evidence>
<dbReference type="EMBL" id="JACMSC010000003">
    <property type="protein sequence ID" value="KAG6528086.1"/>
    <property type="molecule type" value="Genomic_DNA"/>
</dbReference>